<feature type="domain" description="VAN3-binding protein-like auxin canalisation" evidence="1">
    <location>
        <begin position="257"/>
        <end position="289"/>
    </location>
</feature>
<feature type="domain" description="VAN3-binding protein-like auxin canalisation" evidence="1">
    <location>
        <begin position="23"/>
        <end position="205"/>
    </location>
</feature>
<dbReference type="InterPro" id="IPR008546">
    <property type="entry name" value="VAN3-bd-like_auxin_canal"/>
</dbReference>
<dbReference type="InterPro" id="IPR040269">
    <property type="entry name" value="VAB"/>
</dbReference>
<dbReference type="AlphaFoldDB" id="A0A6A6MM52"/>
<dbReference type="GO" id="GO:0010305">
    <property type="term" value="P:leaf vascular tissue pattern formation"/>
    <property type="evidence" value="ECO:0007669"/>
    <property type="project" value="TreeGrafter"/>
</dbReference>
<dbReference type="EMBL" id="JAAGAX010000005">
    <property type="protein sequence ID" value="KAF2314841.1"/>
    <property type="molecule type" value="Genomic_DNA"/>
</dbReference>
<accession>A0A6A6MM52</accession>
<name>A0A6A6MM52_HEVBR</name>
<evidence type="ECO:0000313" key="3">
    <source>
        <dbReference type="Proteomes" id="UP000467840"/>
    </source>
</evidence>
<keyword evidence="3" id="KW-1185">Reference proteome</keyword>
<organism evidence="2 3">
    <name type="scientific">Hevea brasiliensis</name>
    <name type="common">Para rubber tree</name>
    <name type="synonym">Siphonia brasiliensis</name>
    <dbReference type="NCBI Taxonomy" id="3981"/>
    <lineage>
        <taxon>Eukaryota</taxon>
        <taxon>Viridiplantae</taxon>
        <taxon>Streptophyta</taxon>
        <taxon>Embryophyta</taxon>
        <taxon>Tracheophyta</taxon>
        <taxon>Spermatophyta</taxon>
        <taxon>Magnoliopsida</taxon>
        <taxon>eudicotyledons</taxon>
        <taxon>Gunneridae</taxon>
        <taxon>Pentapetalae</taxon>
        <taxon>rosids</taxon>
        <taxon>fabids</taxon>
        <taxon>Malpighiales</taxon>
        <taxon>Euphorbiaceae</taxon>
        <taxon>Crotonoideae</taxon>
        <taxon>Micrandreae</taxon>
        <taxon>Hevea</taxon>
    </lineage>
</organism>
<sequence>MEEIPLITPDRLKNNSACAMHLPKSPKVPMEFLSRSWSVSALEVSKALSFMASNKSTNSSSSCTTTSILEDVTAENEDIIANSISAKQFSFTSSAASQLVLERIMSQSVRAEEVSPLTSGTLSRSSGPLNLAELESPQISPSQEFDDVVKYFHSQNTITTPFNGGCAGAGNSCSTTAAGTKTVGRWLKDRKEKKKEETRARNAQAPWLRGCCCSGYSSSHGFFFSSRKKRTAGQDSHSCRNCDYVGGCTMCAGSGRHGAEHDHLTSVVSAAVNVRSRDDITTLTAAAATGNDSSLRSK</sequence>
<proteinExistence type="predicted"/>
<comment type="caution">
    <text evidence="2">The sequence shown here is derived from an EMBL/GenBank/DDBJ whole genome shotgun (WGS) entry which is preliminary data.</text>
</comment>
<dbReference type="GO" id="GO:0010087">
    <property type="term" value="P:phloem or xylem histogenesis"/>
    <property type="evidence" value="ECO:0007669"/>
    <property type="project" value="TreeGrafter"/>
</dbReference>
<protein>
    <recommendedName>
        <fullName evidence="1">VAN3-binding protein-like auxin canalisation domain-containing protein</fullName>
    </recommendedName>
</protein>
<dbReference type="PANTHER" id="PTHR31351">
    <property type="entry name" value="EXPRESSED PROTEIN"/>
    <property type="match status" value="1"/>
</dbReference>
<evidence type="ECO:0000313" key="2">
    <source>
        <dbReference type="EMBL" id="KAF2314841.1"/>
    </source>
</evidence>
<reference evidence="2 3" key="1">
    <citation type="journal article" date="2020" name="Mol. Plant">
        <title>The Chromosome-Based Rubber Tree Genome Provides New Insights into Spurge Genome Evolution and Rubber Biosynthesis.</title>
        <authorList>
            <person name="Liu J."/>
            <person name="Shi C."/>
            <person name="Shi C.C."/>
            <person name="Li W."/>
            <person name="Zhang Q.J."/>
            <person name="Zhang Y."/>
            <person name="Li K."/>
            <person name="Lu H.F."/>
            <person name="Shi C."/>
            <person name="Zhu S.T."/>
            <person name="Xiao Z.Y."/>
            <person name="Nan H."/>
            <person name="Yue Y."/>
            <person name="Zhu X.G."/>
            <person name="Wu Y."/>
            <person name="Hong X.N."/>
            <person name="Fan G.Y."/>
            <person name="Tong Y."/>
            <person name="Zhang D."/>
            <person name="Mao C.L."/>
            <person name="Liu Y.L."/>
            <person name="Hao S.J."/>
            <person name="Liu W.Q."/>
            <person name="Lv M.Q."/>
            <person name="Zhang H.B."/>
            <person name="Liu Y."/>
            <person name="Hu-Tang G.R."/>
            <person name="Wang J.P."/>
            <person name="Wang J.H."/>
            <person name="Sun Y.H."/>
            <person name="Ni S.B."/>
            <person name="Chen W.B."/>
            <person name="Zhang X.C."/>
            <person name="Jiao Y.N."/>
            <person name="Eichler E.E."/>
            <person name="Li G.H."/>
            <person name="Liu X."/>
            <person name="Gao L.Z."/>
        </authorList>
    </citation>
    <scope>NUCLEOTIDE SEQUENCE [LARGE SCALE GENOMIC DNA]</scope>
    <source>
        <strain evidence="3">cv. GT1</strain>
        <tissue evidence="2">Leaf</tissue>
    </source>
</reference>
<dbReference type="PANTHER" id="PTHR31351:SF45">
    <property type="entry name" value="AUXIN CANALIZATION PROTEIN"/>
    <property type="match status" value="1"/>
</dbReference>
<dbReference type="GO" id="GO:0009734">
    <property type="term" value="P:auxin-activated signaling pathway"/>
    <property type="evidence" value="ECO:0007669"/>
    <property type="project" value="TreeGrafter"/>
</dbReference>
<evidence type="ECO:0000259" key="1">
    <source>
        <dbReference type="Pfam" id="PF05703"/>
    </source>
</evidence>
<gene>
    <name evidence="2" type="ORF">GH714_036879</name>
</gene>
<dbReference type="Proteomes" id="UP000467840">
    <property type="component" value="Chromosome 15"/>
</dbReference>
<dbReference type="Pfam" id="PF05703">
    <property type="entry name" value="Auxin_canalis"/>
    <property type="match status" value="2"/>
</dbReference>